<dbReference type="Proteomes" id="UP000807353">
    <property type="component" value="Unassembled WGS sequence"/>
</dbReference>
<dbReference type="EMBL" id="MU150303">
    <property type="protein sequence ID" value="KAF9460179.1"/>
    <property type="molecule type" value="Genomic_DNA"/>
</dbReference>
<reference evidence="1" key="1">
    <citation type="submission" date="2020-11" db="EMBL/GenBank/DDBJ databases">
        <authorList>
            <consortium name="DOE Joint Genome Institute"/>
            <person name="Ahrendt S."/>
            <person name="Riley R."/>
            <person name="Andreopoulos W."/>
            <person name="Labutti K."/>
            <person name="Pangilinan J."/>
            <person name="Ruiz-Duenas F.J."/>
            <person name="Barrasa J.M."/>
            <person name="Sanchez-Garcia M."/>
            <person name="Camarero S."/>
            <person name="Miyauchi S."/>
            <person name="Serrano A."/>
            <person name="Linde D."/>
            <person name="Babiker R."/>
            <person name="Drula E."/>
            <person name="Ayuso-Fernandez I."/>
            <person name="Pacheco R."/>
            <person name="Padilla G."/>
            <person name="Ferreira P."/>
            <person name="Barriuso J."/>
            <person name="Kellner H."/>
            <person name="Castanera R."/>
            <person name="Alfaro M."/>
            <person name="Ramirez L."/>
            <person name="Pisabarro A.G."/>
            <person name="Kuo A."/>
            <person name="Tritt A."/>
            <person name="Lipzen A."/>
            <person name="He G."/>
            <person name="Yan M."/>
            <person name="Ng V."/>
            <person name="Cullen D."/>
            <person name="Martin F."/>
            <person name="Rosso M.-N."/>
            <person name="Henrissat B."/>
            <person name="Hibbett D."/>
            <person name="Martinez A.T."/>
            <person name="Grigoriev I.V."/>
        </authorList>
    </citation>
    <scope>NUCLEOTIDE SEQUENCE</scope>
    <source>
        <strain evidence="1">CBS 247.69</strain>
    </source>
</reference>
<dbReference type="AlphaFoldDB" id="A0A9P6CGP4"/>
<sequence length="470" mass="53259">MPSSPVTSTEVKSETQSQFMSKVSKIPNELLSEIFKLSTPKPITISPDLESDDLPWALFGICKKWRQIATGMPELWTNIIVEYEDDPSIPVANTSDPKFVTRVAHETLLRSGNAPLSLTVNSRKYNMDDQTPLINLVVLHAHRIKHLKLNLYEQALQKLVSLPPLDFKVLQFLSVWCYDGAEESISCAVFEKAPLVIAELNRYDWLPTQQGSPSAHLTHLSISIDFDLTPIKAHGILNQIPHLVFLQIPVSADEEPEERDRIPFITYPSLNTLIVNCSQPELLPEFFKPLILPCLNRLEITPSSWAPGVDNVDWGITSVLSKISSFPLLNIFAFTLPLPDNYDFNSYLLSIPKIVALELLTISESTLRLISSGDLLPNLQTLRVPVTSETIGIHWATVDDPADRHFKTQLIIYDHQLEKYLETNASEEEKKIIEELGDRELLELAPHRENYTRVEEFVPYDLKPSNDYET</sequence>
<accession>A0A9P6CGP4</accession>
<organism evidence="1 2">
    <name type="scientific">Collybia nuda</name>
    <dbReference type="NCBI Taxonomy" id="64659"/>
    <lineage>
        <taxon>Eukaryota</taxon>
        <taxon>Fungi</taxon>
        <taxon>Dikarya</taxon>
        <taxon>Basidiomycota</taxon>
        <taxon>Agaricomycotina</taxon>
        <taxon>Agaricomycetes</taxon>
        <taxon>Agaricomycetidae</taxon>
        <taxon>Agaricales</taxon>
        <taxon>Tricholomatineae</taxon>
        <taxon>Clitocybaceae</taxon>
        <taxon>Collybia</taxon>
    </lineage>
</organism>
<evidence type="ECO:0000313" key="2">
    <source>
        <dbReference type="Proteomes" id="UP000807353"/>
    </source>
</evidence>
<evidence type="ECO:0008006" key="3">
    <source>
        <dbReference type="Google" id="ProtNLM"/>
    </source>
</evidence>
<protein>
    <recommendedName>
        <fullName evidence="3">F-box domain-containing protein</fullName>
    </recommendedName>
</protein>
<proteinExistence type="predicted"/>
<name>A0A9P6CGP4_9AGAR</name>
<comment type="caution">
    <text evidence="1">The sequence shown here is derived from an EMBL/GenBank/DDBJ whole genome shotgun (WGS) entry which is preliminary data.</text>
</comment>
<gene>
    <name evidence="1" type="ORF">BDZ94DRAFT_1300063</name>
</gene>
<evidence type="ECO:0000313" key="1">
    <source>
        <dbReference type="EMBL" id="KAF9460179.1"/>
    </source>
</evidence>
<dbReference type="OrthoDB" id="2983228at2759"/>
<keyword evidence="2" id="KW-1185">Reference proteome</keyword>